<keyword evidence="1" id="KW-0732">Signal</keyword>
<feature type="signal peptide" evidence="1">
    <location>
        <begin position="1"/>
        <end position="22"/>
    </location>
</feature>
<dbReference type="AlphaFoldDB" id="W1NZZ5"/>
<gene>
    <name evidence="2" type="ORF">AMTR_s00103p00139970</name>
</gene>
<protein>
    <submittedName>
        <fullName evidence="2">Uncharacterized protein</fullName>
    </submittedName>
</protein>
<keyword evidence="3" id="KW-1185">Reference proteome</keyword>
<dbReference type="HOGENOM" id="CLU_2267421_0_0_1"/>
<proteinExistence type="predicted"/>
<reference evidence="3" key="1">
    <citation type="journal article" date="2013" name="Science">
        <title>The Amborella genome and the evolution of flowering plants.</title>
        <authorList>
            <consortium name="Amborella Genome Project"/>
        </authorList>
    </citation>
    <scope>NUCLEOTIDE SEQUENCE [LARGE SCALE GENOMIC DNA]</scope>
</reference>
<evidence type="ECO:0000256" key="1">
    <source>
        <dbReference type="SAM" id="SignalP"/>
    </source>
</evidence>
<dbReference type="Proteomes" id="UP000017836">
    <property type="component" value="Unassembled WGS sequence"/>
</dbReference>
<sequence length="103" mass="11752">MGLLTARVLIFILRFRSHVVEVGQPQYNPVMYSITDQAGLMPCGFPDQEYFKTYLYAANVDFLLHGIQISSKLICKRGSKEAFTLHYMIFGVCSCVKAQFVLY</sequence>
<dbReference type="Gramene" id="ERN00891">
    <property type="protein sequence ID" value="ERN00891"/>
    <property type="gene ID" value="AMTR_s00103p00139970"/>
</dbReference>
<accession>W1NZZ5</accession>
<dbReference type="EMBL" id="KI394805">
    <property type="protein sequence ID" value="ERN00891.1"/>
    <property type="molecule type" value="Genomic_DNA"/>
</dbReference>
<organism evidence="2 3">
    <name type="scientific">Amborella trichopoda</name>
    <dbReference type="NCBI Taxonomy" id="13333"/>
    <lineage>
        <taxon>Eukaryota</taxon>
        <taxon>Viridiplantae</taxon>
        <taxon>Streptophyta</taxon>
        <taxon>Embryophyta</taxon>
        <taxon>Tracheophyta</taxon>
        <taxon>Spermatophyta</taxon>
        <taxon>Magnoliopsida</taxon>
        <taxon>Amborellales</taxon>
        <taxon>Amborellaceae</taxon>
        <taxon>Amborella</taxon>
    </lineage>
</organism>
<evidence type="ECO:0000313" key="3">
    <source>
        <dbReference type="Proteomes" id="UP000017836"/>
    </source>
</evidence>
<evidence type="ECO:0000313" key="2">
    <source>
        <dbReference type="EMBL" id="ERN00891.1"/>
    </source>
</evidence>
<name>W1NZZ5_AMBTC</name>
<feature type="chain" id="PRO_5004806942" evidence="1">
    <location>
        <begin position="23"/>
        <end position="103"/>
    </location>
</feature>